<dbReference type="Gene3D" id="3.30.720.90">
    <property type="match status" value="1"/>
</dbReference>
<dbReference type="InterPro" id="IPR038464">
    <property type="entry name" value="Ribosomal_eL38_sf"/>
</dbReference>
<reference evidence="7 8" key="1">
    <citation type="journal article" date="2023" name="bioRxiv">
        <title>Conserved and derived expression patterns and positive selection on dental genes reveal complex evolutionary context of ever-growing rodent molars.</title>
        <authorList>
            <person name="Calamari Z.T."/>
            <person name="Song A."/>
            <person name="Cohen E."/>
            <person name="Akter M."/>
            <person name="Roy R.D."/>
            <person name="Hallikas O."/>
            <person name="Christensen M.M."/>
            <person name="Li P."/>
            <person name="Marangoni P."/>
            <person name="Jernvall J."/>
            <person name="Klein O.D."/>
        </authorList>
    </citation>
    <scope>NUCLEOTIDE SEQUENCE [LARGE SCALE GENOMIC DNA]</scope>
    <source>
        <strain evidence="7">V071</strain>
    </source>
</reference>
<keyword evidence="8" id="KW-1185">Reference proteome</keyword>
<dbReference type="GO" id="GO:0006412">
    <property type="term" value="P:translation"/>
    <property type="evidence" value="ECO:0007669"/>
    <property type="project" value="InterPro"/>
</dbReference>
<evidence type="ECO:0000256" key="4">
    <source>
        <dbReference type="ARBA" id="ARBA00035235"/>
    </source>
</evidence>
<comment type="similarity">
    <text evidence="1 6">Belongs to the eukaryotic ribosomal protein eL38 family.</text>
</comment>
<dbReference type="PANTHER" id="PTHR10965">
    <property type="entry name" value="60S RIBOSOMAL PROTEIN L38"/>
    <property type="match status" value="1"/>
</dbReference>
<organism evidence="7 8">
    <name type="scientific">Myodes glareolus</name>
    <name type="common">Bank vole</name>
    <name type="synonym">Clethrionomys glareolus</name>
    <dbReference type="NCBI Taxonomy" id="447135"/>
    <lineage>
        <taxon>Eukaryota</taxon>
        <taxon>Metazoa</taxon>
        <taxon>Chordata</taxon>
        <taxon>Craniata</taxon>
        <taxon>Vertebrata</taxon>
        <taxon>Euteleostomi</taxon>
        <taxon>Mammalia</taxon>
        <taxon>Eutheria</taxon>
        <taxon>Euarchontoglires</taxon>
        <taxon>Glires</taxon>
        <taxon>Rodentia</taxon>
        <taxon>Myomorpha</taxon>
        <taxon>Muroidea</taxon>
        <taxon>Cricetidae</taxon>
        <taxon>Arvicolinae</taxon>
        <taxon>Myodes</taxon>
    </lineage>
</organism>
<dbReference type="PANTHER" id="PTHR10965:SF0">
    <property type="entry name" value="LARGE RIBOSOMAL SUBUNIT PROTEIN EL38"/>
    <property type="match status" value="1"/>
</dbReference>
<comment type="caution">
    <text evidence="7">The sequence shown here is derived from an EMBL/GenBank/DDBJ whole genome shotgun (WGS) entry which is preliminary data.</text>
</comment>
<dbReference type="EMBL" id="JBBHLL010000028">
    <property type="protein sequence ID" value="KAK7827986.1"/>
    <property type="molecule type" value="Genomic_DNA"/>
</dbReference>
<evidence type="ECO:0000313" key="8">
    <source>
        <dbReference type="Proteomes" id="UP001488838"/>
    </source>
</evidence>
<keyword evidence="2 6" id="KW-0689">Ribosomal protein</keyword>
<dbReference type="Proteomes" id="UP001488838">
    <property type="component" value="Unassembled WGS sequence"/>
</dbReference>
<keyword evidence="3 6" id="KW-0687">Ribonucleoprotein</keyword>
<accession>A0AAW0JNZ6</accession>
<sequence length="69" mass="7804">MEDCSPQVRSSGSSAIAMPQKIEKIKDFLLTAQWKDAKSVKIKKNKDNVKFKFTATVPLYPGHHREGEN</sequence>
<dbReference type="AlphaFoldDB" id="A0AAW0JNZ6"/>
<proteinExistence type="inferred from homology"/>
<evidence type="ECO:0000256" key="5">
    <source>
        <dbReference type="ARBA" id="ARBA00035338"/>
    </source>
</evidence>
<gene>
    <name evidence="7" type="ORF">U0070_013612</name>
</gene>
<evidence type="ECO:0000256" key="1">
    <source>
        <dbReference type="ARBA" id="ARBA00007803"/>
    </source>
</evidence>
<name>A0AAW0JNZ6_MYOGA</name>
<evidence type="ECO:0000256" key="6">
    <source>
        <dbReference type="RuleBase" id="RU003445"/>
    </source>
</evidence>
<dbReference type="GO" id="GO:0003735">
    <property type="term" value="F:structural constituent of ribosome"/>
    <property type="evidence" value="ECO:0007669"/>
    <property type="project" value="InterPro"/>
</dbReference>
<protein>
    <recommendedName>
        <fullName evidence="4">Large ribosomal subunit protein eL38</fullName>
    </recommendedName>
    <alternativeName>
        <fullName evidence="5">60S ribosomal protein L38</fullName>
    </alternativeName>
</protein>
<dbReference type="InterPro" id="IPR002675">
    <property type="entry name" value="Ribosomal_eL38"/>
</dbReference>
<evidence type="ECO:0000256" key="3">
    <source>
        <dbReference type="ARBA" id="ARBA00023274"/>
    </source>
</evidence>
<dbReference type="Pfam" id="PF01781">
    <property type="entry name" value="Ribosomal_L38e"/>
    <property type="match status" value="1"/>
</dbReference>
<evidence type="ECO:0000313" key="7">
    <source>
        <dbReference type="EMBL" id="KAK7827986.1"/>
    </source>
</evidence>
<dbReference type="GO" id="GO:0022625">
    <property type="term" value="C:cytosolic large ribosomal subunit"/>
    <property type="evidence" value="ECO:0007669"/>
    <property type="project" value="TreeGrafter"/>
</dbReference>
<evidence type="ECO:0000256" key="2">
    <source>
        <dbReference type="ARBA" id="ARBA00022980"/>
    </source>
</evidence>
<dbReference type="GO" id="GO:0022618">
    <property type="term" value="P:protein-RNA complex assembly"/>
    <property type="evidence" value="ECO:0007669"/>
    <property type="project" value="TreeGrafter"/>
</dbReference>